<dbReference type="InterPro" id="IPR052055">
    <property type="entry name" value="Hepadnavirus_pol/RT"/>
</dbReference>
<keyword evidence="1" id="KW-0808">Transferase</keyword>
<keyword evidence="3" id="KW-0540">Nuclease</keyword>
<sequence length="523" mass="59184">METATSVREALRPGDWATSVDLTDAYFHILIHVSDRKWLRFPWGGGKVYQFRALPFGLSLAPWVFTMVVRQLCALVRKDGVRLRAYLDDWLILHQQKDLCDLHTQRVLSQASQLGFSINRTKSELVPSQRFSYLGMEFDTQAWSVRPSQRRVDKLQALIRSLNGENQASARVLTSVLGQMESMATLIPLGRVNKRPFQVALQSRWDQSVQDWNFQIPLGTWFLKTTRAWLLPALFQGVPIVCPQPEKELFTDASLSGWGAHLDGQMVSGVWDSTQSSLHINLLELEAVSLALRAFRSSLEGRHVRIHTDNTTVASYVNKQGGTRSPSLSDKACLILTWCNSHCILLSAIYLKGSLNVLADSLSRGDKVVHSEWTLSHQSLDRLWLQIDKPVIDLFATRFSARLPLFVSPFPDPLAWKVNALEISWTNLTAYAFPPFCLLGRVLRRVDLEKPVLVLVAPLWPSQHWFPDLLRLAVRPPIPLAVKKGDLVQPRSGVPHENPRLLSLHAWILSEALCLRQGPLRLL</sequence>
<protein>
    <recommendedName>
        <fullName evidence="7">Reverse transcriptase domain-containing protein</fullName>
    </recommendedName>
</protein>
<gene>
    <name evidence="8" type="ORF">V1264_009237</name>
</gene>
<dbReference type="GO" id="GO:0004519">
    <property type="term" value="F:endonuclease activity"/>
    <property type="evidence" value="ECO:0007669"/>
    <property type="project" value="UniProtKB-KW"/>
</dbReference>
<evidence type="ECO:0000259" key="7">
    <source>
        <dbReference type="PROSITE" id="PS50878"/>
    </source>
</evidence>
<dbReference type="Gene3D" id="3.10.10.10">
    <property type="entry name" value="HIV Type 1 Reverse Transcriptase, subunit A, domain 1"/>
    <property type="match status" value="1"/>
</dbReference>
<dbReference type="Gene3D" id="3.30.70.270">
    <property type="match status" value="1"/>
</dbReference>
<comment type="caution">
    <text evidence="8">The sequence shown here is derived from an EMBL/GenBank/DDBJ whole genome shotgun (WGS) entry which is preliminary data.</text>
</comment>
<dbReference type="Pfam" id="PF17917">
    <property type="entry name" value="RT_RNaseH"/>
    <property type="match status" value="1"/>
</dbReference>
<dbReference type="InterPro" id="IPR000477">
    <property type="entry name" value="RT_dom"/>
</dbReference>
<dbReference type="AlphaFoldDB" id="A0AAN9AR05"/>
<dbReference type="InterPro" id="IPR043128">
    <property type="entry name" value="Rev_trsase/Diguanyl_cyclase"/>
</dbReference>
<dbReference type="CDD" id="cd03714">
    <property type="entry name" value="RT_DIRS1"/>
    <property type="match status" value="1"/>
</dbReference>
<keyword evidence="2" id="KW-0548">Nucleotidyltransferase</keyword>
<dbReference type="Proteomes" id="UP001374579">
    <property type="component" value="Unassembled WGS sequence"/>
</dbReference>
<evidence type="ECO:0000256" key="1">
    <source>
        <dbReference type="ARBA" id="ARBA00022679"/>
    </source>
</evidence>
<keyword evidence="6" id="KW-0695">RNA-directed DNA polymerase</keyword>
<dbReference type="PANTHER" id="PTHR33050">
    <property type="entry name" value="REVERSE TRANSCRIPTASE DOMAIN-CONTAINING PROTEIN"/>
    <property type="match status" value="1"/>
</dbReference>
<dbReference type="SUPFAM" id="SSF56672">
    <property type="entry name" value="DNA/RNA polymerases"/>
    <property type="match status" value="1"/>
</dbReference>
<dbReference type="InterPro" id="IPR041373">
    <property type="entry name" value="RT_RNaseH"/>
</dbReference>
<dbReference type="Pfam" id="PF00078">
    <property type="entry name" value="RVT_1"/>
    <property type="match status" value="1"/>
</dbReference>
<evidence type="ECO:0000313" key="9">
    <source>
        <dbReference type="Proteomes" id="UP001374579"/>
    </source>
</evidence>
<keyword evidence="4" id="KW-0255">Endonuclease</keyword>
<dbReference type="CDD" id="cd09275">
    <property type="entry name" value="RNase_HI_RT_DIRS1"/>
    <property type="match status" value="1"/>
</dbReference>
<reference evidence="8 9" key="1">
    <citation type="submission" date="2024-02" db="EMBL/GenBank/DDBJ databases">
        <title>Chromosome-scale genome assembly of the rough periwinkle Littorina saxatilis.</title>
        <authorList>
            <person name="De Jode A."/>
            <person name="Faria R."/>
            <person name="Formenti G."/>
            <person name="Sims Y."/>
            <person name="Smith T.P."/>
            <person name="Tracey A."/>
            <person name="Wood J.M.D."/>
            <person name="Zagrodzka Z.B."/>
            <person name="Johannesson K."/>
            <person name="Butlin R.K."/>
            <person name="Leder E.H."/>
        </authorList>
    </citation>
    <scope>NUCLEOTIDE SEQUENCE [LARGE SCALE GENOMIC DNA]</scope>
    <source>
        <strain evidence="8">Snail1</strain>
        <tissue evidence="8">Muscle</tissue>
    </source>
</reference>
<evidence type="ECO:0000256" key="6">
    <source>
        <dbReference type="ARBA" id="ARBA00022918"/>
    </source>
</evidence>
<dbReference type="GO" id="GO:0003964">
    <property type="term" value="F:RNA-directed DNA polymerase activity"/>
    <property type="evidence" value="ECO:0007669"/>
    <property type="project" value="UniProtKB-KW"/>
</dbReference>
<dbReference type="PROSITE" id="PS50878">
    <property type="entry name" value="RT_POL"/>
    <property type="match status" value="1"/>
</dbReference>
<evidence type="ECO:0000313" key="8">
    <source>
        <dbReference type="EMBL" id="KAK7091573.1"/>
    </source>
</evidence>
<dbReference type="InterPro" id="IPR043502">
    <property type="entry name" value="DNA/RNA_pol_sf"/>
</dbReference>
<evidence type="ECO:0000256" key="4">
    <source>
        <dbReference type="ARBA" id="ARBA00022759"/>
    </source>
</evidence>
<evidence type="ECO:0000256" key="3">
    <source>
        <dbReference type="ARBA" id="ARBA00022722"/>
    </source>
</evidence>
<organism evidence="8 9">
    <name type="scientific">Littorina saxatilis</name>
    <dbReference type="NCBI Taxonomy" id="31220"/>
    <lineage>
        <taxon>Eukaryota</taxon>
        <taxon>Metazoa</taxon>
        <taxon>Spiralia</taxon>
        <taxon>Lophotrochozoa</taxon>
        <taxon>Mollusca</taxon>
        <taxon>Gastropoda</taxon>
        <taxon>Caenogastropoda</taxon>
        <taxon>Littorinimorpha</taxon>
        <taxon>Littorinoidea</taxon>
        <taxon>Littorinidae</taxon>
        <taxon>Littorina</taxon>
    </lineage>
</organism>
<accession>A0AAN9AR05</accession>
<proteinExistence type="predicted"/>
<keyword evidence="9" id="KW-1185">Reference proteome</keyword>
<dbReference type="GO" id="GO:0016787">
    <property type="term" value="F:hydrolase activity"/>
    <property type="evidence" value="ECO:0007669"/>
    <property type="project" value="UniProtKB-KW"/>
</dbReference>
<dbReference type="PANTHER" id="PTHR33050:SF7">
    <property type="entry name" value="RIBONUCLEASE H"/>
    <property type="match status" value="1"/>
</dbReference>
<keyword evidence="5" id="KW-0378">Hydrolase</keyword>
<name>A0AAN9AR05_9CAEN</name>
<dbReference type="EMBL" id="JBAMIC010000022">
    <property type="protein sequence ID" value="KAK7091573.1"/>
    <property type="molecule type" value="Genomic_DNA"/>
</dbReference>
<evidence type="ECO:0000256" key="2">
    <source>
        <dbReference type="ARBA" id="ARBA00022695"/>
    </source>
</evidence>
<feature type="domain" description="Reverse transcriptase" evidence="7">
    <location>
        <begin position="1"/>
        <end position="138"/>
    </location>
</feature>
<evidence type="ECO:0000256" key="5">
    <source>
        <dbReference type="ARBA" id="ARBA00022801"/>
    </source>
</evidence>